<name>X1P2W2_9ZZZZ</name>
<dbReference type="AlphaFoldDB" id="X1P2W2"/>
<protein>
    <recommendedName>
        <fullName evidence="1">Aldehyde ferredoxin oxidoreductase N-terminal domain-containing protein</fullName>
    </recommendedName>
</protein>
<dbReference type="InterPro" id="IPR051919">
    <property type="entry name" value="W-dependent_AOR"/>
</dbReference>
<evidence type="ECO:0000259" key="1">
    <source>
        <dbReference type="SMART" id="SM00790"/>
    </source>
</evidence>
<comment type="caution">
    <text evidence="2">The sequence shown here is derived from an EMBL/GenBank/DDBJ whole genome shotgun (WGS) entry which is preliminary data.</text>
</comment>
<evidence type="ECO:0000313" key="2">
    <source>
        <dbReference type="EMBL" id="GAI36776.1"/>
    </source>
</evidence>
<dbReference type="EMBL" id="BARV01032681">
    <property type="protein sequence ID" value="GAI36776.1"/>
    <property type="molecule type" value="Genomic_DNA"/>
</dbReference>
<dbReference type="SUPFAM" id="SSF56228">
    <property type="entry name" value="Aldehyde ferredoxin oxidoreductase, N-terminal domain"/>
    <property type="match status" value="1"/>
</dbReference>
<dbReference type="Gene3D" id="3.60.9.10">
    <property type="entry name" value="Aldehyde ferredoxin oxidoreductase, N-terminal domain"/>
    <property type="match status" value="1"/>
</dbReference>
<accession>X1P2W2</accession>
<gene>
    <name evidence="2" type="ORF">S06H3_51492</name>
</gene>
<reference evidence="2" key="1">
    <citation type="journal article" date="2014" name="Front. Microbiol.">
        <title>High frequency of phylogenetically diverse reductive dehalogenase-homologous genes in deep subseafloor sedimentary metagenomes.</title>
        <authorList>
            <person name="Kawai M."/>
            <person name="Futagami T."/>
            <person name="Toyoda A."/>
            <person name="Takaki Y."/>
            <person name="Nishi S."/>
            <person name="Hori S."/>
            <person name="Arai W."/>
            <person name="Tsubouchi T."/>
            <person name="Morono Y."/>
            <person name="Uchiyama I."/>
            <person name="Ito T."/>
            <person name="Fujiyama A."/>
            <person name="Inagaki F."/>
            <person name="Takami H."/>
        </authorList>
    </citation>
    <scope>NUCLEOTIDE SEQUENCE</scope>
    <source>
        <strain evidence="2">Expedition CK06-06</strain>
    </source>
</reference>
<dbReference type="PANTHER" id="PTHR30038:SF0">
    <property type="entry name" value="TUNGSTEN-CONTAINING ALDEHYDE FERREDOXIN OXIDOREDUCTASE"/>
    <property type="match status" value="1"/>
</dbReference>
<proteinExistence type="predicted"/>
<dbReference type="InterPro" id="IPR036503">
    <property type="entry name" value="Ald_Fedxn_OxRdtase_N_sf"/>
</dbReference>
<dbReference type="PANTHER" id="PTHR30038">
    <property type="entry name" value="ALDEHYDE FERREDOXIN OXIDOREDUCTASE"/>
    <property type="match status" value="1"/>
</dbReference>
<organism evidence="2">
    <name type="scientific">marine sediment metagenome</name>
    <dbReference type="NCBI Taxonomy" id="412755"/>
    <lineage>
        <taxon>unclassified sequences</taxon>
        <taxon>metagenomes</taxon>
        <taxon>ecological metagenomes</taxon>
    </lineage>
</organism>
<dbReference type="GO" id="GO:0051536">
    <property type="term" value="F:iron-sulfur cluster binding"/>
    <property type="evidence" value="ECO:0007669"/>
    <property type="project" value="InterPro"/>
</dbReference>
<feature type="domain" description="Aldehyde ferredoxin oxidoreductase N-terminal" evidence="1">
    <location>
        <begin position="7"/>
        <end position="188"/>
    </location>
</feature>
<dbReference type="GO" id="GO:0016625">
    <property type="term" value="F:oxidoreductase activity, acting on the aldehyde or oxo group of donors, iron-sulfur protein as acceptor"/>
    <property type="evidence" value="ECO:0007669"/>
    <property type="project" value="InterPro"/>
</dbReference>
<dbReference type="SMART" id="SM00790">
    <property type="entry name" value="AFOR_N"/>
    <property type="match status" value="1"/>
</dbReference>
<sequence>MMEWKGYTGNIINVNLTNSEINLSKQNFNDIKQFGGGLGINTKLAADLFEPNIDPLSPNNHIIIGVGPLVGTITPGSSRTVGTSKFPATGAIASSCGSMSFGFNLKLAGYDNIIITGKAEKPIYLLIWDDHIEICDAGAIWGKNIIRTHDILSKKYDSCGTIAIGQAGENLVYHSLALIDRISTFGRG</sequence>
<dbReference type="InterPro" id="IPR013983">
    <property type="entry name" value="Ald_Fedxn_OxRdtase_N"/>
</dbReference>
<feature type="non-terminal residue" evidence="2">
    <location>
        <position position="188"/>
    </location>
</feature>
<dbReference type="Pfam" id="PF02730">
    <property type="entry name" value="AFOR_N"/>
    <property type="match status" value="1"/>
</dbReference>